<evidence type="ECO:0000313" key="3">
    <source>
        <dbReference type="Proteomes" id="UP000250235"/>
    </source>
</evidence>
<organism evidence="2 3">
    <name type="scientific">Dorcoceras hygrometricum</name>
    <dbReference type="NCBI Taxonomy" id="472368"/>
    <lineage>
        <taxon>Eukaryota</taxon>
        <taxon>Viridiplantae</taxon>
        <taxon>Streptophyta</taxon>
        <taxon>Embryophyta</taxon>
        <taxon>Tracheophyta</taxon>
        <taxon>Spermatophyta</taxon>
        <taxon>Magnoliopsida</taxon>
        <taxon>eudicotyledons</taxon>
        <taxon>Gunneridae</taxon>
        <taxon>Pentapetalae</taxon>
        <taxon>asterids</taxon>
        <taxon>lamiids</taxon>
        <taxon>Lamiales</taxon>
        <taxon>Gesneriaceae</taxon>
        <taxon>Didymocarpoideae</taxon>
        <taxon>Trichosporeae</taxon>
        <taxon>Loxocarpinae</taxon>
        <taxon>Dorcoceras</taxon>
    </lineage>
</organism>
<feature type="region of interest" description="Disordered" evidence="1">
    <location>
        <begin position="1"/>
        <end position="26"/>
    </location>
</feature>
<proteinExistence type="predicted"/>
<name>A0A2Z7A5T7_9LAMI</name>
<evidence type="ECO:0000313" key="2">
    <source>
        <dbReference type="EMBL" id="KZV16904.1"/>
    </source>
</evidence>
<accession>A0A2Z7A5T7</accession>
<sequence length="222" mass="25250">MEEDHKQVHIISSDTSWEQTAQRPAETNQLDDLVDNAQAGIVQYSTEQIQVQSSSERRLEHSRVAQNEEQNSLEQLGTRAVQMKNNQLRRAKQFEHKLCEDWINLVQTDLCVPSTSGTDLKLEVSKGCRAFNKESSKSAKPVLHLMIKDTRSGLFATDAQINRKMTRSHLIEGNTEAQEKVSRRRMITKSLLLKKVAANGTNRTRMRVHLAAPHPGKARNRK</sequence>
<feature type="compositionally biased region" description="Polar residues" evidence="1">
    <location>
        <begin position="10"/>
        <end position="26"/>
    </location>
</feature>
<dbReference type="EMBL" id="KV018510">
    <property type="protein sequence ID" value="KZV16904.1"/>
    <property type="molecule type" value="Genomic_DNA"/>
</dbReference>
<protein>
    <submittedName>
        <fullName evidence="2">Uncharacterized protein</fullName>
    </submittedName>
</protein>
<keyword evidence="3" id="KW-1185">Reference proteome</keyword>
<dbReference type="Proteomes" id="UP000250235">
    <property type="component" value="Unassembled WGS sequence"/>
</dbReference>
<dbReference type="AlphaFoldDB" id="A0A2Z7A5T7"/>
<gene>
    <name evidence="2" type="ORF">F511_23903</name>
</gene>
<evidence type="ECO:0000256" key="1">
    <source>
        <dbReference type="SAM" id="MobiDB-lite"/>
    </source>
</evidence>
<reference evidence="2 3" key="1">
    <citation type="journal article" date="2015" name="Proc. Natl. Acad. Sci. U.S.A.">
        <title>The resurrection genome of Boea hygrometrica: A blueprint for survival of dehydration.</title>
        <authorList>
            <person name="Xiao L."/>
            <person name="Yang G."/>
            <person name="Zhang L."/>
            <person name="Yang X."/>
            <person name="Zhao S."/>
            <person name="Ji Z."/>
            <person name="Zhou Q."/>
            <person name="Hu M."/>
            <person name="Wang Y."/>
            <person name="Chen M."/>
            <person name="Xu Y."/>
            <person name="Jin H."/>
            <person name="Xiao X."/>
            <person name="Hu G."/>
            <person name="Bao F."/>
            <person name="Hu Y."/>
            <person name="Wan P."/>
            <person name="Li L."/>
            <person name="Deng X."/>
            <person name="Kuang T."/>
            <person name="Xiang C."/>
            <person name="Zhu J.K."/>
            <person name="Oliver M.J."/>
            <person name="He Y."/>
        </authorList>
    </citation>
    <scope>NUCLEOTIDE SEQUENCE [LARGE SCALE GENOMIC DNA]</scope>
    <source>
        <strain evidence="3">cv. XS01</strain>
    </source>
</reference>